<dbReference type="EMBL" id="LAVV01002610">
    <property type="protein sequence ID" value="KNZ62698.1"/>
    <property type="molecule type" value="Genomic_DNA"/>
</dbReference>
<organism evidence="1 2">
    <name type="scientific">Puccinia sorghi</name>
    <dbReference type="NCBI Taxonomy" id="27349"/>
    <lineage>
        <taxon>Eukaryota</taxon>
        <taxon>Fungi</taxon>
        <taxon>Dikarya</taxon>
        <taxon>Basidiomycota</taxon>
        <taxon>Pucciniomycotina</taxon>
        <taxon>Pucciniomycetes</taxon>
        <taxon>Pucciniales</taxon>
        <taxon>Pucciniaceae</taxon>
        <taxon>Puccinia</taxon>
    </lineage>
</organism>
<gene>
    <name evidence="1" type="ORF">VP01_1234g5</name>
</gene>
<keyword evidence="2" id="KW-1185">Reference proteome</keyword>
<sequence>NLKHVIKIGIMANTGGTSRKNSGHARRRISWLYRFFVWDNNSTEYSISLTLLYRIATTAMYSQTCRFFSSLEYYLIIISSFCQTPLIQVIGIQSHLIKRRNYLTIIILTSVTILHSHDLHEMRTQIRNHKDMRVTIKWIFRCIFLHTLLEVMEDEWNEQYEEEEPNSAPMVLDDVDSSNNGIHGILCPINLTHFE</sequence>
<evidence type="ECO:0000313" key="1">
    <source>
        <dbReference type="EMBL" id="KNZ62698.1"/>
    </source>
</evidence>
<comment type="caution">
    <text evidence="1">The sequence shown here is derived from an EMBL/GenBank/DDBJ whole genome shotgun (WGS) entry which is preliminary data.</text>
</comment>
<reference evidence="1 2" key="1">
    <citation type="submission" date="2015-08" db="EMBL/GenBank/DDBJ databases">
        <title>Next Generation Sequencing and Analysis of the Genome of Puccinia sorghi L Schw, the Causal Agent of Maize Common Rust.</title>
        <authorList>
            <person name="Rochi L."/>
            <person name="Burguener G."/>
            <person name="Darino M."/>
            <person name="Turjanski A."/>
            <person name="Kreff E."/>
            <person name="Dieguez M.J."/>
            <person name="Sacco F."/>
        </authorList>
    </citation>
    <scope>NUCLEOTIDE SEQUENCE [LARGE SCALE GENOMIC DNA]</scope>
    <source>
        <strain evidence="1 2">RO10H11247</strain>
    </source>
</reference>
<dbReference type="VEuPathDB" id="FungiDB:VP01_1234g5"/>
<protein>
    <submittedName>
        <fullName evidence="1">Uncharacterized protein</fullName>
    </submittedName>
</protein>
<proteinExistence type="predicted"/>
<name>A0A0L6VPQ0_9BASI</name>
<dbReference type="AlphaFoldDB" id="A0A0L6VPQ0"/>
<accession>A0A0L6VPQ0</accession>
<evidence type="ECO:0000313" key="2">
    <source>
        <dbReference type="Proteomes" id="UP000037035"/>
    </source>
</evidence>
<feature type="non-terminal residue" evidence="1">
    <location>
        <position position="1"/>
    </location>
</feature>
<dbReference type="Proteomes" id="UP000037035">
    <property type="component" value="Unassembled WGS sequence"/>
</dbReference>